<evidence type="ECO:0000313" key="1">
    <source>
        <dbReference type="EMBL" id="MBB6099528.1"/>
    </source>
</evidence>
<keyword evidence="2" id="KW-1185">Reference proteome</keyword>
<comment type="caution">
    <text evidence="1">The sequence shown here is derived from an EMBL/GenBank/DDBJ whole genome shotgun (WGS) entry which is preliminary data.</text>
</comment>
<proteinExistence type="predicted"/>
<name>A0A841I519_9DEIO</name>
<gene>
    <name evidence="1" type="ORF">HNR42_002978</name>
</gene>
<evidence type="ECO:0000313" key="2">
    <source>
        <dbReference type="Proteomes" id="UP000569951"/>
    </source>
</evidence>
<reference evidence="1 2" key="1">
    <citation type="submission" date="2020-08" db="EMBL/GenBank/DDBJ databases">
        <title>Genomic Encyclopedia of Type Strains, Phase IV (KMG-IV): sequencing the most valuable type-strain genomes for metagenomic binning, comparative biology and taxonomic classification.</title>
        <authorList>
            <person name="Goeker M."/>
        </authorList>
    </citation>
    <scope>NUCLEOTIDE SEQUENCE [LARGE SCALE GENOMIC DNA]</scope>
    <source>
        <strain evidence="1 2">DSM 21458</strain>
    </source>
</reference>
<dbReference type="Proteomes" id="UP000569951">
    <property type="component" value="Unassembled WGS sequence"/>
</dbReference>
<organism evidence="1 2">
    <name type="scientific">Deinobacterium chartae</name>
    <dbReference type="NCBI Taxonomy" id="521158"/>
    <lineage>
        <taxon>Bacteria</taxon>
        <taxon>Thermotogati</taxon>
        <taxon>Deinococcota</taxon>
        <taxon>Deinococci</taxon>
        <taxon>Deinococcales</taxon>
        <taxon>Deinococcaceae</taxon>
        <taxon>Deinobacterium</taxon>
    </lineage>
</organism>
<sequence>MATSEAAVLYLELRGGASLAAARAWLRARAAELRARGPSPLELRLLTSPAQPGLLLLEARGNDLSEADLPAPPPGWRLSQWRFVLEEEL</sequence>
<dbReference type="AlphaFoldDB" id="A0A841I519"/>
<accession>A0A841I519</accession>
<dbReference type="RefSeq" id="WP_183988276.1">
    <property type="nucleotide sequence ID" value="NZ_JACHHG010000012.1"/>
</dbReference>
<protein>
    <submittedName>
        <fullName evidence="1">Uncharacterized protein</fullName>
    </submittedName>
</protein>
<dbReference type="EMBL" id="JACHHG010000012">
    <property type="protein sequence ID" value="MBB6099528.1"/>
    <property type="molecule type" value="Genomic_DNA"/>
</dbReference>